<dbReference type="Pfam" id="PF08243">
    <property type="entry name" value="SPT2"/>
    <property type="match status" value="1"/>
</dbReference>
<feature type="region of interest" description="Disordered" evidence="3">
    <location>
        <begin position="346"/>
        <end position="388"/>
    </location>
</feature>
<feature type="compositionally biased region" description="Basic and acidic residues" evidence="3">
    <location>
        <begin position="432"/>
        <end position="450"/>
    </location>
</feature>
<feature type="region of interest" description="Disordered" evidence="3">
    <location>
        <begin position="222"/>
        <end position="316"/>
    </location>
</feature>
<feature type="compositionally biased region" description="Polar residues" evidence="3">
    <location>
        <begin position="225"/>
        <end position="259"/>
    </location>
</feature>
<name>A0A1U8FYS9_CAPAN</name>
<keyword evidence="2" id="KW-0175">Coiled coil</keyword>
<evidence type="ECO:0000256" key="2">
    <source>
        <dbReference type="ARBA" id="ARBA00023054"/>
    </source>
</evidence>
<sequence length="464" mass="52113">MHGYERDEYEEYEDLDEYEEEGEENEGGEEEYEEVEIQRPPEESLEFLELRQRLKEDIRKQRMKELGSSNGLSHGTKKALPRDNYGSFFGPSQPVISLRVIQESKSLLENPNLAAKVMKSTHANHTNNKSSASKHTGSKSGTSSNAPKVTTGLKTKVQMLKNTRDYSFLLSDDVELPAPSKGSLPHKASAVNSAARLALPPGNKQSSSNTGRKLLNDREIRKPIQGSSQMPPKLLTQKSVSVGKQNQLALDSRKQLGSSKGSGPGRPLGPKAVPPKNIGGPNGKRVLTVAGDKSTVPALQKPTPSNLQPPIPRQSVVQKKEILQSGKSRVMPKQAEPSYRHKAMMQKQAMPSSNSQIKQLPPKNATRFPEDTRPARKPIRHDEEEDGAEAINMIRRMFGYNPNRYQDEDDTSDMEANFDDILREEKRSAKIAKKEDEEELRKIEEEERRERLRKQAKKRKLSHQ</sequence>
<feature type="compositionally biased region" description="Basic and acidic residues" evidence="3">
    <location>
        <begin position="36"/>
        <end position="45"/>
    </location>
</feature>
<feature type="region of interest" description="Disordered" evidence="3">
    <location>
        <begin position="1"/>
        <end position="45"/>
    </location>
</feature>
<dbReference type="EMBL" id="AYRZ02000002">
    <property type="protein sequence ID" value="PHT91426.1"/>
    <property type="molecule type" value="Genomic_DNA"/>
</dbReference>
<evidence type="ECO:0000256" key="3">
    <source>
        <dbReference type="SAM" id="MobiDB-lite"/>
    </source>
</evidence>
<accession>A0A1U8FYS9</accession>
<dbReference type="PANTHER" id="PTHR22691">
    <property type="entry name" value="YEAST SPT2-RELATED"/>
    <property type="match status" value="1"/>
</dbReference>
<dbReference type="GO" id="GO:0006334">
    <property type="term" value="P:nucleosome assembly"/>
    <property type="evidence" value="ECO:0000318"/>
    <property type="project" value="GO_Central"/>
</dbReference>
<protein>
    <recommendedName>
        <fullName evidence="6">Protein SPT2 homolog</fullName>
    </recommendedName>
</protein>
<feature type="region of interest" description="Disordered" evidence="3">
    <location>
        <begin position="61"/>
        <end position="85"/>
    </location>
</feature>
<reference evidence="4 5" key="2">
    <citation type="journal article" date="2017" name="Genome Biol.">
        <title>New reference genome sequences of hot pepper reveal the massive evolution of plant disease-resistance genes by retroduplication.</title>
        <authorList>
            <person name="Kim S."/>
            <person name="Park J."/>
            <person name="Yeom S.I."/>
            <person name="Kim Y.M."/>
            <person name="Seo E."/>
            <person name="Kim K.T."/>
            <person name="Kim M.S."/>
            <person name="Lee J.M."/>
            <person name="Cheong K."/>
            <person name="Shin H.S."/>
            <person name="Kim S.B."/>
            <person name="Han K."/>
            <person name="Lee J."/>
            <person name="Park M."/>
            <person name="Lee H.A."/>
            <person name="Lee H.Y."/>
            <person name="Lee Y."/>
            <person name="Oh S."/>
            <person name="Lee J.H."/>
            <person name="Choi E."/>
            <person name="Choi E."/>
            <person name="Lee S.E."/>
            <person name="Jeon J."/>
            <person name="Kim H."/>
            <person name="Choi G."/>
            <person name="Song H."/>
            <person name="Lee J."/>
            <person name="Lee S.C."/>
            <person name="Kwon J.K."/>
            <person name="Lee H.Y."/>
            <person name="Koo N."/>
            <person name="Hong Y."/>
            <person name="Kim R.W."/>
            <person name="Kang W.H."/>
            <person name="Huh J.H."/>
            <person name="Kang B.C."/>
            <person name="Yang T.J."/>
            <person name="Lee Y.H."/>
            <person name="Bennetzen J.L."/>
            <person name="Choi D."/>
        </authorList>
    </citation>
    <scope>NUCLEOTIDE SEQUENCE [LARGE SCALE GENOMIC DNA]</scope>
    <source>
        <strain evidence="5">cv. CM334</strain>
    </source>
</reference>
<dbReference type="GO" id="GO:0006360">
    <property type="term" value="P:transcription by RNA polymerase I"/>
    <property type="evidence" value="ECO:0000318"/>
    <property type="project" value="GO_Central"/>
</dbReference>
<organism evidence="4 5">
    <name type="scientific">Capsicum annuum</name>
    <name type="common">Capsicum pepper</name>
    <dbReference type="NCBI Taxonomy" id="4072"/>
    <lineage>
        <taxon>Eukaryota</taxon>
        <taxon>Viridiplantae</taxon>
        <taxon>Streptophyta</taxon>
        <taxon>Embryophyta</taxon>
        <taxon>Tracheophyta</taxon>
        <taxon>Spermatophyta</taxon>
        <taxon>Magnoliopsida</taxon>
        <taxon>eudicotyledons</taxon>
        <taxon>Gunneridae</taxon>
        <taxon>Pentapetalae</taxon>
        <taxon>asterids</taxon>
        <taxon>lamiids</taxon>
        <taxon>Solanales</taxon>
        <taxon>Solanaceae</taxon>
        <taxon>Solanoideae</taxon>
        <taxon>Capsiceae</taxon>
        <taxon>Capsicum</taxon>
    </lineage>
</organism>
<proteinExistence type="inferred from homology"/>
<dbReference type="OMA" id="EMCKTER"/>
<dbReference type="Proteomes" id="UP000222542">
    <property type="component" value="Unassembled WGS sequence"/>
</dbReference>
<feature type="compositionally biased region" description="Low complexity" evidence="3">
    <location>
        <begin position="129"/>
        <end position="144"/>
    </location>
</feature>
<reference evidence="4 5" key="1">
    <citation type="journal article" date="2014" name="Nat. Genet.">
        <title>Genome sequence of the hot pepper provides insights into the evolution of pungency in Capsicum species.</title>
        <authorList>
            <person name="Kim S."/>
            <person name="Park M."/>
            <person name="Yeom S.I."/>
            <person name="Kim Y.M."/>
            <person name="Lee J.M."/>
            <person name="Lee H.A."/>
            <person name="Seo E."/>
            <person name="Choi J."/>
            <person name="Cheong K."/>
            <person name="Kim K.T."/>
            <person name="Jung K."/>
            <person name="Lee G.W."/>
            <person name="Oh S.K."/>
            <person name="Bae C."/>
            <person name="Kim S.B."/>
            <person name="Lee H.Y."/>
            <person name="Kim S.Y."/>
            <person name="Kim M.S."/>
            <person name="Kang B.C."/>
            <person name="Jo Y.D."/>
            <person name="Yang H.B."/>
            <person name="Jeong H.J."/>
            <person name="Kang W.H."/>
            <person name="Kwon J.K."/>
            <person name="Shin C."/>
            <person name="Lim J.Y."/>
            <person name="Park J.H."/>
            <person name="Huh J.H."/>
            <person name="Kim J.S."/>
            <person name="Kim B.D."/>
            <person name="Cohen O."/>
            <person name="Paran I."/>
            <person name="Suh M.C."/>
            <person name="Lee S.B."/>
            <person name="Kim Y.K."/>
            <person name="Shin Y."/>
            <person name="Noh S.J."/>
            <person name="Park J."/>
            <person name="Seo Y.S."/>
            <person name="Kwon S.Y."/>
            <person name="Kim H.A."/>
            <person name="Park J.M."/>
            <person name="Kim H.J."/>
            <person name="Choi S.B."/>
            <person name="Bosland P.W."/>
            <person name="Reeves G."/>
            <person name="Jo S.H."/>
            <person name="Lee B.W."/>
            <person name="Cho H.T."/>
            <person name="Choi H.S."/>
            <person name="Lee M.S."/>
            <person name="Yu Y."/>
            <person name="Do Choi Y."/>
            <person name="Park B.S."/>
            <person name="van Deynze A."/>
            <person name="Ashrafi H."/>
            <person name="Hill T."/>
            <person name="Kim W.T."/>
            <person name="Pai H.S."/>
            <person name="Ahn H.K."/>
            <person name="Yeam I."/>
            <person name="Giovannoni J.J."/>
            <person name="Rose J.K."/>
            <person name="Sorensen I."/>
            <person name="Lee S.J."/>
            <person name="Kim R.W."/>
            <person name="Choi I.Y."/>
            <person name="Choi B.S."/>
            <person name="Lim J.S."/>
            <person name="Lee Y.H."/>
            <person name="Choi D."/>
        </authorList>
    </citation>
    <scope>NUCLEOTIDE SEQUENCE [LARGE SCALE GENOMIC DNA]</scope>
    <source>
        <strain evidence="5">cv. CM334</strain>
    </source>
</reference>
<evidence type="ECO:0000313" key="4">
    <source>
        <dbReference type="EMBL" id="PHT91426.1"/>
    </source>
</evidence>
<dbReference type="SMR" id="A0A1U8FYS9"/>
<dbReference type="KEGG" id="cann:107860137"/>
<dbReference type="SMART" id="SM00784">
    <property type="entry name" value="SPT2"/>
    <property type="match status" value="1"/>
</dbReference>
<dbReference type="GO" id="GO:0005730">
    <property type="term" value="C:nucleolus"/>
    <property type="evidence" value="ECO:0000318"/>
    <property type="project" value="GO_Central"/>
</dbReference>
<comment type="caution">
    <text evidence="4">The sequence shown here is derived from an EMBL/GenBank/DDBJ whole genome shotgun (WGS) entry which is preliminary data.</text>
</comment>
<feature type="region of interest" description="Disordered" evidence="3">
    <location>
        <begin position="432"/>
        <end position="464"/>
    </location>
</feature>
<dbReference type="GO" id="GO:0003677">
    <property type="term" value="F:DNA binding"/>
    <property type="evidence" value="ECO:0000318"/>
    <property type="project" value="GO_Central"/>
</dbReference>
<comment type="similarity">
    <text evidence="1">Belongs to the SPT2 family.</text>
</comment>
<evidence type="ECO:0008006" key="6">
    <source>
        <dbReference type="Google" id="ProtNLM"/>
    </source>
</evidence>
<dbReference type="InterPro" id="IPR013256">
    <property type="entry name" value="Chromatin_SPT2"/>
</dbReference>
<dbReference type="Gramene" id="PHT91426">
    <property type="protein sequence ID" value="PHT91426"/>
    <property type="gene ID" value="T459_06539"/>
</dbReference>
<dbReference type="AlphaFoldDB" id="A0A1U8FYS9"/>
<dbReference type="PANTHER" id="PTHR22691:SF8">
    <property type="entry name" value="PROTEIN SPT2 HOMOLOG"/>
    <property type="match status" value="1"/>
</dbReference>
<feature type="compositionally biased region" description="Basic residues" evidence="3">
    <location>
        <begin position="451"/>
        <end position="464"/>
    </location>
</feature>
<dbReference type="OrthoDB" id="6259853at2759"/>
<feature type="region of interest" description="Disordered" evidence="3">
    <location>
        <begin position="198"/>
        <end position="217"/>
    </location>
</feature>
<gene>
    <name evidence="4" type="ORF">T459_06539</name>
</gene>
<feature type="compositionally biased region" description="Acidic residues" evidence="3">
    <location>
        <begin position="7"/>
        <end position="35"/>
    </location>
</feature>
<evidence type="ECO:0000313" key="5">
    <source>
        <dbReference type="Proteomes" id="UP000222542"/>
    </source>
</evidence>
<feature type="region of interest" description="Disordered" evidence="3">
    <location>
        <begin position="112"/>
        <end position="155"/>
    </location>
</feature>
<keyword evidence="5" id="KW-1185">Reference proteome</keyword>
<feature type="compositionally biased region" description="Polar residues" evidence="3">
    <location>
        <begin position="349"/>
        <end position="358"/>
    </location>
</feature>
<dbReference type="GO" id="GO:0042393">
    <property type="term" value="F:histone binding"/>
    <property type="evidence" value="ECO:0000318"/>
    <property type="project" value="GO_Central"/>
</dbReference>
<evidence type="ECO:0000256" key="1">
    <source>
        <dbReference type="ARBA" id="ARBA00006461"/>
    </source>
</evidence>